<dbReference type="InterPro" id="IPR002575">
    <property type="entry name" value="Aminoglycoside_PTrfase"/>
</dbReference>
<name>A0ABZ1T2T7_9ACTN</name>
<dbReference type="RefSeq" id="WP_328710885.1">
    <property type="nucleotide sequence ID" value="NZ_CP108085.1"/>
</dbReference>
<evidence type="ECO:0000259" key="1">
    <source>
        <dbReference type="Pfam" id="PF01636"/>
    </source>
</evidence>
<proteinExistence type="predicted"/>
<dbReference type="InterPro" id="IPR011009">
    <property type="entry name" value="Kinase-like_dom_sf"/>
</dbReference>
<protein>
    <submittedName>
        <fullName evidence="2">Aminoglycoside phosphotransferase family protein</fullName>
    </submittedName>
</protein>
<dbReference type="EMBL" id="CP108085">
    <property type="protein sequence ID" value="WUP79134.1"/>
    <property type="molecule type" value="Genomic_DNA"/>
</dbReference>
<evidence type="ECO:0000313" key="2">
    <source>
        <dbReference type="EMBL" id="WUP79134.1"/>
    </source>
</evidence>
<sequence length="275" mass="29222">MAVPERGEEELTGGGVNRVVRVGGTVRRPARRWTPVVHALLGHLAAAGFGGAPRAYGCDGEGREVLEFVPGEVPDYPLPAYVMTDEALAGAGALLRDYHDATVGFAPPEDAEWYFPPRAPAEVVCHGDVAPYNCVFREGRPVAFIDFDTAHPGPRVWDVAYAAYRFVPLHDPSRDESAPGVAEQARRLRVFADAYGLGAAGREALPRTARARLAHLVAHMRAEAAAGHEAFAAHVAEGHDLLYLADSAHVARHEALLLSALSPEGTGGRVGMSAG</sequence>
<reference evidence="2" key="1">
    <citation type="submission" date="2022-10" db="EMBL/GenBank/DDBJ databases">
        <title>The complete genomes of actinobacterial strains from the NBC collection.</title>
        <authorList>
            <person name="Joergensen T.S."/>
            <person name="Alvarez Arevalo M."/>
            <person name="Sterndorff E.B."/>
            <person name="Faurdal D."/>
            <person name="Vuksanovic O."/>
            <person name="Mourched A.-S."/>
            <person name="Charusanti P."/>
            <person name="Shaw S."/>
            <person name="Blin K."/>
            <person name="Weber T."/>
        </authorList>
    </citation>
    <scope>NUCLEOTIDE SEQUENCE</scope>
    <source>
        <strain evidence="2">NBC_00254</strain>
    </source>
</reference>
<keyword evidence="3" id="KW-1185">Reference proteome</keyword>
<dbReference type="SUPFAM" id="SSF56112">
    <property type="entry name" value="Protein kinase-like (PK-like)"/>
    <property type="match status" value="1"/>
</dbReference>
<accession>A0ABZ1T2T7</accession>
<evidence type="ECO:0000313" key="3">
    <source>
        <dbReference type="Proteomes" id="UP001432011"/>
    </source>
</evidence>
<dbReference type="Gene3D" id="3.90.1200.10">
    <property type="match status" value="1"/>
</dbReference>
<dbReference type="Proteomes" id="UP001432011">
    <property type="component" value="Chromosome"/>
</dbReference>
<gene>
    <name evidence="2" type="ORF">OG913_08070</name>
</gene>
<feature type="domain" description="Aminoglycoside phosphotransferase" evidence="1">
    <location>
        <begin position="116"/>
        <end position="171"/>
    </location>
</feature>
<dbReference type="Pfam" id="PF01636">
    <property type="entry name" value="APH"/>
    <property type="match status" value="1"/>
</dbReference>
<organism evidence="2 3">
    <name type="scientific">Microbispora hainanensis</name>
    <dbReference type="NCBI Taxonomy" id="568844"/>
    <lineage>
        <taxon>Bacteria</taxon>
        <taxon>Bacillati</taxon>
        <taxon>Actinomycetota</taxon>
        <taxon>Actinomycetes</taxon>
        <taxon>Streptosporangiales</taxon>
        <taxon>Streptosporangiaceae</taxon>
        <taxon>Microbispora</taxon>
    </lineage>
</organism>